<feature type="transmembrane region" description="Helical" evidence="1">
    <location>
        <begin position="64"/>
        <end position="80"/>
    </location>
</feature>
<dbReference type="RefSeq" id="WP_275120758.1">
    <property type="nucleotide sequence ID" value="NZ_JAOTPO010000027.1"/>
</dbReference>
<comment type="caution">
    <text evidence="2">The sequence shown here is derived from an EMBL/GenBank/DDBJ whole genome shotgun (WGS) entry which is preliminary data.</text>
</comment>
<feature type="transmembrane region" description="Helical" evidence="1">
    <location>
        <begin position="6"/>
        <end position="25"/>
    </location>
</feature>
<dbReference type="EMBL" id="JAOTPO010000027">
    <property type="protein sequence ID" value="MDE5416172.1"/>
    <property type="molecule type" value="Genomic_DNA"/>
</dbReference>
<keyword evidence="1" id="KW-0812">Transmembrane</keyword>
<keyword evidence="3" id="KW-1185">Reference proteome</keyword>
<evidence type="ECO:0000256" key="1">
    <source>
        <dbReference type="SAM" id="Phobius"/>
    </source>
</evidence>
<evidence type="ECO:0000313" key="2">
    <source>
        <dbReference type="EMBL" id="MDE5416172.1"/>
    </source>
</evidence>
<name>A0ABT5VN20_9BACI</name>
<organism evidence="2 3">
    <name type="scientific">Alkalihalobacterium chitinilyticum</name>
    <dbReference type="NCBI Taxonomy" id="2980103"/>
    <lineage>
        <taxon>Bacteria</taxon>
        <taxon>Bacillati</taxon>
        <taxon>Bacillota</taxon>
        <taxon>Bacilli</taxon>
        <taxon>Bacillales</taxon>
        <taxon>Bacillaceae</taxon>
        <taxon>Alkalihalobacterium</taxon>
    </lineage>
</organism>
<gene>
    <name evidence="2" type="ORF">N7Z68_22975</name>
</gene>
<accession>A0ABT5VN20</accession>
<keyword evidence="1" id="KW-1133">Transmembrane helix</keyword>
<feature type="transmembrane region" description="Helical" evidence="1">
    <location>
        <begin position="101"/>
        <end position="120"/>
    </location>
</feature>
<keyword evidence="1" id="KW-0472">Membrane</keyword>
<feature type="transmembrane region" description="Helical" evidence="1">
    <location>
        <begin position="37"/>
        <end position="58"/>
    </location>
</feature>
<proteinExistence type="predicted"/>
<evidence type="ECO:0000313" key="3">
    <source>
        <dbReference type="Proteomes" id="UP001148125"/>
    </source>
</evidence>
<dbReference type="Proteomes" id="UP001148125">
    <property type="component" value="Unassembled WGS sequence"/>
</dbReference>
<reference evidence="2" key="1">
    <citation type="submission" date="2024-05" db="EMBL/GenBank/DDBJ databases">
        <title>Alkalihalobacillus sp. strain MEB203 novel alkaliphilic bacterium from Lonar Lake, India.</title>
        <authorList>
            <person name="Joshi A."/>
            <person name="Thite S."/>
            <person name="Mengade P."/>
        </authorList>
    </citation>
    <scope>NUCLEOTIDE SEQUENCE</scope>
    <source>
        <strain evidence="2">MEB 203</strain>
    </source>
</reference>
<sequence length="121" mass="13534">MEIFVTLLVFLFCIAMNFIFIRIFLSGSLGSKGVLRFLFLFFIGGFLGGTILYLYSSFGIDTETFGKVGIAATAIFLFWVERKRAIHEADQDKPADRLSRILLYSASGLVVLPLVINLIIN</sequence>
<protein>
    <submittedName>
        <fullName evidence="2">Uncharacterized protein</fullName>
    </submittedName>
</protein>